<feature type="region of interest" description="Disordered" evidence="3">
    <location>
        <begin position="46"/>
        <end position="76"/>
    </location>
</feature>
<dbReference type="SUPFAM" id="SSF55797">
    <property type="entry name" value="PR-1-like"/>
    <property type="match status" value="1"/>
</dbReference>
<dbReference type="PRINTS" id="PR00838">
    <property type="entry name" value="V5ALLERGEN"/>
</dbReference>
<accession>A0A8K0E2Q3</accession>
<organism evidence="6 7">
    <name type="scientific">Rhamnella rubrinervis</name>
    <dbReference type="NCBI Taxonomy" id="2594499"/>
    <lineage>
        <taxon>Eukaryota</taxon>
        <taxon>Viridiplantae</taxon>
        <taxon>Streptophyta</taxon>
        <taxon>Embryophyta</taxon>
        <taxon>Tracheophyta</taxon>
        <taxon>Spermatophyta</taxon>
        <taxon>Magnoliopsida</taxon>
        <taxon>eudicotyledons</taxon>
        <taxon>Gunneridae</taxon>
        <taxon>Pentapetalae</taxon>
        <taxon>rosids</taxon>
        <taxon>fabids</taxon>
        <taxon>Rosales</taxon>
        <taxon>Rhamnaceae</taxon>
        <taxon>rhamnoid group</taxon>
        <taxon>Rhamneae</taxon>
        <taxon>Rhamnella</taxon>
    </lineage>
</organism>
<dbReference type="Pfam" id="PF00188">
    <property type="entry name" value="CAP"/>
    <property type="match status" value="1"/>
</dbReference>
<comment type="function">
    <text evidence="1">Probably involved in the defense reaction of plants against pathogens.</text>
</comment>
<feature type="domain" description="SCP" evidence="5">
    <location>
        <begin position="76"/>
        <end position="208"/>
    </location>
</feature>
<reference evidence="6" key="1">
    <citation type="submission" date="2020-03" db="EMBL/GenBank/DDBJ databases">
        <title>A high-quality chromosome-level genome assembly of a woody plant with both climbing and erect habits, Rhamnella rubrinervis.</title>
        <authorList>
            <person name="Lu Z."/>
            <person name="Yang Y."/>
            <person name="Zhu X."/>
            <person name="Sun Y."/>
        </authorList>
    </citation>
    <scope>NUCLEOTIDE SEQUENCE</scope>
    <source>
        <strain evidence="6">BYM</strain>
        <tissue evidence="6">Leaf</tissue>
    </source>
</reference>
<dbReference type="InterPro" id="IPR035940">
    <property type="entry name" value="CAP_sf"/>
</dbReference>
<feature type="chain" id="PRO_5035435238" description="SCP domain-containing protein" evidence="4">
    <location>
        <begin position="25"/>
        <end position="242"/>
    </location>
</feature>
<gene>
    <name evidence="6" type="ORF">FNV43_RR15971</name>
</gene>
<dbReference type="CDD" id="cd05381">
    <property type="entry name" value="CAP_PR-1"/>
    <property type="match status" value="1"/>
</dbReference>
<dbReference type="InterPro" id="IPR002413">
    <property type="entry name" value="V5_allergen-like"/>
</dbReference>
<feature type="compositionally biased region" description="Low complexity" evidence="3">
    <location>
        <begin position="218"/>
        <end position="231"/>
    </location>
</feature>
<dbReference type="InterPro" id="IPR018244">
    <property type="entry name" value="Allrgn_V5/Tpx1_CS"/>
</dbReference>
<comment type="caution">
    <text evidence="6">The sequence shown here is derived from an EMBL/GenBank/DDBJ whole genome shotgun (WGS) entry which is preliminary data.</text>
</comment>
<evidence type="ECO:0000256" key="2">
    <source>
        <dbReference type="ARBA" id="ARBA00023265"/>
    </source>
</evidence>
<keyword evidence="7" id="KW-1185">Reference proteome</keyword>
<feature type="compositionally biased region" description="Pro residues" evidence="3">
    <location>
        <begin position="232"/>
        <end position="242"/>
    </location>
</feature>
<evidence type="ECO:0000313" key="6">
    <source>
        <dbReference type="EMBL" id="KAF3442055.1"/>
    </source>
</evidence>
<keyword evidence="2" id="KW-0568">Pathogenesis-related protein</keyword>
<dbReference type="PRINTS" id="PR00837">
    <property type="entry name" value="V5TPXLIKE"/>
</dbReference>
<protein>
    <recommendedName>
        <fullName evidence="5">SCP domain-containing protein</fullName>
    </recommendedName>
</protein>
<keyword evidence="2" id="KW-0611">Plant defense</keyword>
<dbReference type="GO" id="GO:0005576">
    <property type="term" value="C:extracellular region"/>
    <property type="evidence" value="ECO:0007669"/>
    <property type="project" value="InterPro"/>
</dbReference>
<keyword evidence="4" id="KW-0732">Signal</keyword>
<dbReference type="InterPro" id="IPR001283">
    <property type="entry name" value="CRISP-related"/>
</dbReference>
<dbReference type="AlphaFoldDB" id="A0A8K0E2Q3"/>
<dbReference type="SMART" id="SM00198">
    <property type="entry name" value="SCP"/>
    <property type="match status" value="1"/>
</dbReference>
<evidence type="ECO:0000256" key="1">
    <source>
        <dbReference type="ARBA" id="ARBA00003143"/>
    </source>
</evidence>
<feature type="signal peptide" evidence="4">
    <location>
        <begin position="1"/>
        <end position="24"/>
    </location>
</feature>
<feature type="region of interest" description="Disordered" evidence="3">
    <location>
        <begin position="211"/>
        <end position="242"/>
    </location>
</feature>
<evidence type="ECO:0000256" key="3">
    <source>
        <dbReference type="SAM" id="MobiDB-lite"/>
    </source>
</evidence>
<dbReference type="Proteomes" id="UP000796880">
    <property type="component" value="Unassembled WGS sequence"/>
</dbReference>
<proteinExistence type="predicted"/>
<dbReference type="InterPro" id="IPR014044">
    <property type="entry name" value="CAP_dom"/>
</dbReference>
<evidence type="ECO:0000259" key="5">
    <source>
        <dbReference type="SMART" id="SM00198"/>
    </source>
</evidence>
<dbReference type="OrthoDB" id="337038at2759"/>
<evidence type="ECO:0000313" key="7">
    <source>
        <dbReference type="Proteomes" id="UP000796880"/>
    </source>
</evidence>
<dbReference type="FunFam" id="3.40.33.10:FF:000004">
    <property type="entry name" value="CAP, cysteine-rich secretory protein, antigen 5"/>
    <property type="match status" value="1"/>
</dbReference>
<dbReference type="PANTHER" id="PTHR10334">
    <property type="entry name" value="CYSTEINE-RICH SECRETORY PROTEIN-RELATED"/>
    <property type="match status" value="1"/>
</dbReference>
<dbReference type="Gene3D" id="3.40.33.10">
    <property type="entry name" value="CAP"/>
    <property type="match status" value="1"/>
</dbReference>
<evidence type="ECO:0000256" key="4">
    <source>
        <dbReference type="SAM" id="SignalP"/>
    </source>
</evidence>
<dbReference type="EMBL" id="VOIH02000007">
    <property type="protein sequence ID" value="KAF3442055.1"/>
    <property type="molecule type" value="Genomic_DNA"/>
</dbReference>
<dbReference type="PROSITE" id="PS01009">
    <property type="entry name" value="CRISP_1"/>
    <property type="match status" value="1"/>
</dbReference>
<sequence>MSSSIRVISSIIILISVFVLAVSAKGHHRGAPGAGQAQVVHQPTVGAPPAIHHHAPSPPRSPAVNQPPVAAAGKGHESREFLDAHNVVRKEHNQTLYTWDKKLARYARRWGLKLQNECVMNHSYGPFGENMFWGKYDHWTPTEAVQSWAMESKDYNRDTNACNPNTMCGHYTQIVWHESLRLGCARMKCNNGSVLLICEYDPPGNFINESPFGNLFNSTPTTTPSSSSPSNTMPPPTPPAAA</sequence>
<name>A0A8K0E2Q3_9ROSA</name>